<organism evidence="7 8">
    <name type="scientific">Paenibacillus plantarum</name>
    <dbReference type="NCBI Taxonomy" id="2654975"/>
    <lineage>
        <taxon>Bacteria</taxon>
        <taxon>Bacillati</taxon>
        <taxon>Bacillota</taxon>
        <taxon>Bacilli</taxon>
        <taxon>Bacillales</taxon>
        <taxon>Paenibacillaceae</taxon>
        <taxon>Paenibacillus</taxon>
    </lineage>
</organism>
<keyword evidence="2" id="KW-0238">DNA-binding</keyword>
<dbReference type="SMART" id="SM00448">
    <property type="entry name" value="REC"/>
    <property type="match status" value="1"/>
</dbReference>
<evidence type="ECO:0000313" key="8">
    <source>
        <dbReference type="Proteomes" id="UP000653578"/>
    </source>
</evidence>
<dbReference type="InterPro" id="IPR011006">
    <property type="entry name" value="CheY-like_superfamily"/>
</dbReference>
<evidence type="ECO:0000256" key="3">
    <source>
        <dbReference type="ARBA" id="ARBA00023163"/>
    </source>
</evidence>
<keyword evidence="8" id="KW-1185">Reference proteome</keyword>
<dbReference type="PROSITE" id="PS01124">
    <property type="entry name" value="HTH_ARAC_FAMILY_2"/>
    <property type="match status" value="1"/>
</dbReference>
<dbReference type="PANTHER" id="PTHR43280:SF10">
    <property type="entry name" value="REGULATORY PROTEIN POCR"/>
    <property type="match status" value="1"/>
</dbReference>
<dbReference type="SMART" id="SM00342">
    <property type="entry name" value="HTH_ARAC"/>
    <property type="match status" value="1"/>
</dbReference>
<accession>A0ABX1XGK1</accession>
<sequence>MDSSFKASQALEPPSRSAYPKLIDGGTYMYSYIIVDDEPLIRRGMLKKLQAFDQDITFAGEADNGIDAIELIKQANPDIIFTDMRMPEMDGKSFLRVLQLDFPEKKIIVVSGYTDFEYMQEAISAKVVGYLLKPFSREEIHDTLRKAIALIDQEHANQQKFETTEAENEGVKYHSDLQTLSNIALGFYSKNKAPELISDISNRLLNAQSFFVVTAYASDKSHHELAGRFLTQNCRSCLYLKHAHNEQLSLLLFYFSQDEDTHIVAQLASTYFQASGANITQDLFIGISQAQTTLIELHQAYEQSISALNDRPIHDTSHIYSFYDQHSELAVPDWEKTDELLFHVEAGNIQKVEELLSEYFTFLTEIPLITLSSIKRCSQKLIQEVRWVLSEYFDSIMKNSSSASFDSVMEASFEIDTIRSYFLHVLPNIAEIFKEKKIYGSQNLIDNVKTYIQKNYRKELTLEKISSLFFINPSYCSYLFKEKTGENFIDYVNSVRIDNAKLMLKNSEEKVYKIAKSLGFNNPKYFFRVFKKLTGRTPEEYRMM</sequence>
<keyword evidence="4" id="KW-0597">Phosphoprotein</keyword>
<dbReference type="EMBL" id="WHNY01000068">
    <property type="protein sequence ID" value="NOU67532.1"/>
    <property type="molecule type" value="Genomic_DNA"/>
</dbReference>
<evidence type="ECO:0000313" key="7">
    <source>
        <dbReference type="EMBL" id="NOU67532.1"/>
    </source>
</evidence>
<dbReference type="SUPFAM" id="SSF46689">
    <property type="entry name" value="Homeodomain-like"/>
    <property type="match status" value="1"/>
</dbReference>
<dbReference type="PRINTS" id="PR00032">
    <property type="entry name" value="HTHARAC"/>
</dbReference>
<reference evidence="7 8" key="1">
    <citation type="submission" date="2019-10" db="EMBL/GenBank/DDBJ databases">
        <title>Description of Paenibacillus humi sp. nov.</title>
        <authorList>
            <person name="Carlier A."/>
            <person name="Qi S."/>
        </authorList>
    </citation>
    <scope>NUCLEOTIDE SEQUENCE [LARGE SCALE GENOMIC DNA]</scope>
    <source>
        <strain evidence="7 8">LMG 31461</strain>
    </source>
</reference>
<dbReference type="SUPFAM" id="SSF52172">
    <property type="entry name" value="CheY-like"/>
    <property type="match status" value="1"/>
</dbReference>
<dbReference type="PANTHER" id="PTHR43280">
    <property type="entry name" value="ARAC-FAMILY TRANSCRIPTIONAL REGULATOR"/>
    <property type="match status" value="1"/>
</dbReference>
<dbReference type="Gene3D" id="1.10.10.60">
    <property type="entry name" value="Homeodomain-like"/>
    <property type="match status" value="2"/>
</dbReference>
<evidence type="ECO:0000256" key="1">
    <source>
        <dbReference type="ARBA" id="ARBA00023015"/>
    </source>
</evidence>
<dbReference type="InterPro" id="IPR020449">
    <property type="entry name" value="Tscrpt_reg_AraC-type_HTH"/>
</dbReference>
<dbReference type="Proteomes" id="UP000653578">
    <property type="component" value="Unassembled WGS sequence"/>
</dbReference>
<keyword evidence="3" id="KW-0804">Transcription</keyword>
<dbReference type="Gene3D" id="3.40.50.2300">
    <property type="match status" value="1"/>
</dbReference>
<dbReference type="Pfam" id="PF12833">
    <property type="entry name" value="HTH_18"/>
    <property type="match status" value="1"/>
</dbReference>
<evidence type="ECO:0000259" key="5">
    <source>
        <dbReference type="PROSITE" id="PS01124"/>
    </source>
</evidence>
<name>A0ABX1XGK1_9BACL</name>
<dbReference type="InterPro" id="IPR001789">
    <property type="entry name" value="Sig_transdc_resp-reg_receiver"/>
</dbReference>
<dbReference type="PROSITE" id="PS50110">
    <property type="entry name" value="RESPONSE_REGULATORY"/>
    <property type="match status" value="1"/>
</dbReference>
<feature type="domain" description="HTH araC/xylS-type" evidence="5">
    <location>
        <begin position="446"/>
        <end position="544"/>
    </location>
</feature>
<dbReference type="InterPro" id="IPR018060">
    <property type="entry name" value="HTH_AraC"/>
</dbReference>
<evidence type="ECO:0000256" key="2">
    <source>
        <dbReference type="ARBA" id="ARBA00023125"/>
    </source>
</evidence>
<proteinExistence type="predicted"/>
<gene>
    <name evidence="7" type="ORF">GC096_26175</name>
</gene>
<feature type="domain" description="Response regulatory" evidence="6">
    <location>
        <begin position="31"/>
        <end position="148"/>
    </location>
</feature>
<keyword evidence="1" id="KW-0805">Transcription regulation</keyword>
<evidence type="ECO:0000259" key="6">
    <source>
        <dbReference type="PROSITE" id="PS50110"/>
    </source>
</evidence>
<feature type="modified residue" description="4-aspartylphosphate" evidence="4">
    <location>
        <position position="83"/>
    </location>
</feature>
<dbReference type="Pfam" id="PF00072">
    <property type="entry name" value="Response_reg"/>
    <property type="match status" value="1"/>
</dbReference>
<dbReference type="CDD" id="cd17536">
    <property type="entry name" value="REC_YesN-like"/>
    <property type="match status" value="1"/>
</dbReference>
<protein>
    <submittedName>
        <fullName evidence="7">Response regulator</fullName>
    </submittedName>
</protein>
<dbReference type="InterPro" id="IPR009057">
    <property type="entry name" value="Homeodomain-like_sf"/>
</dbReference>
<evidence type="ECO:0000256" key="4">
    <source>
        <dbReference type="PROSITE-ProRule" id="PRU00169"/>
    </source>
</evidence>
<comment type="caution">
    <text evidence="7">The sequence shown here is derived from an EMBL/GenBank/DDBJ whole genome shotgun (WGS) entry which is preliminary data.</text>
</comment>